<dbReference type="InterPro" id="IPR008928">
    <property type="entry name" value="6-hairpin_glycosidase_sf"/>
</dbReference>
<dbReference type="Pfam" id="PF03663">
    <property type="entry name" value="Glyco_hydro_76"/>
    <property type="match status" value="1"/>
</dbReference>
<proteinExistence type="predicted"/>
<dbReference type="GO" id="GO:0005975">
    <property type="term" value="P:carbohydrate metabolic process"/>
    <property type="evidence" value="ECO:0007669"/>
    <property type="project" value="InterPro"/>
</dbReference>
<evidence type="ECO:0008006" key="5">
    <source>
        <dbReference type="Google" id="ProtNLM"/>
    </source>
</evidence>
<organism evidence="3 4">
    <name type="scientific">Thyridium curvatum</name>
    <dbReference type="NCBI Taxonomy" id="1093900"/>
    <lineage>
        <taxon>Eukaryota</taxon>
        <taxon>Fungi</taxon>
        <taxon>Dikarya</taxon>
        <taxon>Ascomycota</taxon>
        <taxon>Pezizomycotina</taxon>
        <taxon>Sordariomycetes</taxon>
        <taxon>Sordariomycetidae</taxon>
        <taxon>Thyridiales</taxon>
        <taxon>Thyridiaceae</taxon>
        <taxon>Thyridium</taxon>
    </lineage>
</organism>
<gene>
    <name evidence="3" type="ORF">E0L32_003294</name>
</gene>
<dbReference type="InterPro" id="IPR053169">
    <property type="entry name" value="MUG_Protein"/>
</dbReference>
<keyword evidence="4" id="KW-1185">Reference proteome</keyword>
<dbReference type="Gene3D" id="1.50.10.20">
    <property type="match status" value="1"/>
</dbReference>
<sequence>MIATRLWVAATAVASIASPVTARSFLPFSRDVANAEADPTLSKGQIFEDMLSALKTMQDTYFQPWLGTWPTAIDWTAAVMGSHVAGALSSLSRGFEQKELAESIDYRVRENLITTYFSQLISYYFGQDAIAIRNEAYDDILWVVLGWLDAIQFINYHAKLYYPSSPIADPQGGIAGMLRNQTWYGNTWIPPFAHRSRLFWEFAVKGWDTRLCDGGMNWNPRLEPYKNAITNELWISASANMYLFFPGDDNTSPYMAGASGPHDPAKPHERKYLDAALDGYAWLSASGMTNDQGLFIDGFHISGYNQNSSNTKCDVRNEMVYTYNQGVVLTGLRGLWTVTGDDRYLRDGHRLIQNAVNATGWDLRGDRPVDDLGGLKPGQLPPWRGLGRGGVMEDQCDVSGDCSQDSHTFKGNYFHHFTAFCAPLDVAVPPASSSFASGSVAGDLAEVAREHDAACSAYAHWLRHNARAALATRDGRGVFGMWWTAGLLNLGGTSGGGGAIVPTTPDGDGERGVDYRTYGVPDDDVWVPHGGANVAHSAARNLPAAAAYRSGQGQVPLDSSRGGRGPGDASDPNTRGRGRTVETQGSGLALLRALWEVENRMAR</sequence>
<dbReference type="Proteomes" id="UP000319257">
    <property type="component" value="Unassembled WGS sequence"/>
</dbReference>
<dbReference type="AlphaFoldDB" id="A0A507BD37"/>
<dbReference type="GeneID" id="41970741"/>
<dbReference type="RefSeq" id="XP_030998887.1">
    <property type="nucleotide sequence ID" value="XM_031137579.1"/>
</dbReference>
<evidence type="ECO:0000256" key="1">
    <source>
        <dbReference type="SAM" id="MobiDB-lite"/>
    </source>
</evidence>
<dbReference type="STRING" id="1093900.A0A507BD37"/>
<name>A0A507BD37_9PEZI</name>
<dbReference type="InterPro" id="IPR005198">
    <property type="entry name" value="Glyco_hydro_76"/>
</dbReference>
<feature type="region of interest" description="Disordered" evidence="1">
    <location>
        <begin position="548"/>
        <end position="584"/>
    </location>
</feature>
<feature type="signal peptide" evidence="2">
    <location>
        <begin position="1"/>
        <end position="22"/>
    </location>
</feature>
<evidence type="ECO:0000256" key="2">
    <source>
        <dbReference type="SAM" id="SignalP"/>
    </source>
</evidence>
<evidence type="ECO:0000313" key="3">
    <source>
        <dbReference type="EMBL" id="TPX17176.1"/>
    </source>
</evidence>
<feature type="chain" id="PRO_5021372215" description="Glycosyl hydrolase" evidence="2">
    <location>
        <begin position="23"/>
        <end position="603"/>
    </location>
</feature>
<accession>A0A507BD37</accession>
<dbReference type="PANTHER" id="PTHR47791">
    <property type="entry name" value="MEIOTICALLY UP-REGULATED GENE 191 PROTEIN"/>
    <property type="match status" value="1"/>
</dbReference>
<evidence type="ECO:0000313" key="4">
    <source>
        <dbReference type="Proteomes" id="UP000319257"/>
    </source>
</evidence>
<keyword evidence="2" id="KW-0732">Signal</keyword>
<dbReference type="EMBL" id="SKBQ01000014">
    <property type="protein sequence ID" value="TPX17176.1"/>
    <property type="molecule type" value="Genomic_DNA"/>
</dbReference>
<dbReference type="InParanoid" id="A0A507BD37"/>
<comment type="caution">
    <text evidence="3">The sequence shown here is derived from an EMBL/GenBank/DDBJ whole genome shotgun (WGS) entry which is preliminary data.</text>
</comment>
<dbReference type="SUPFAM" id="SSF48208">
    <property type="entry name" value="Six-hairpin glycosidases"/>
    <property type="match status" value="1"/>
</dbReference>
<protein>
    <recommendedName>
        <fullName evidence="5">Glycosyl hydrolase</fullName>
    </recommendedName>
</protein>
<dbReference type="PANTHER" id="PTHR47791:SF2">
    <property type="entry name" value="ENDO MANNANASE, GH76 FAMILY (EUROFUNG)"/>
    <property type="match status" value="1"/>
</dbReference>
<reference evidence="3 4" key="1">
    <citation type="submission" date="2019-06" db="EMBL/GenBank/DDBJ databases">
        <title>Draft genome sequence of the filamentous fungus Phialemoniopsis curvata isolated from diesel fuel.</title>
        <authorList>
            <person name="Varaljay V.A."/>
            <person name="Lyon W.J."/>
            <person name="Crouch A.L."/>
            <person name="Drake C.E."/>
            <person name="Hollomon J.M."/>
            <person name="Nadeau L.J."/>
            <person name="Nunn H.S."/>
            <person name="Stevenson B.S."/>
            <person name="Bojanowski C.L."/>
            <person name="Crookes-Goodson W.J."/>
        </authorList>
    </citation>
    <scope>NUCLEOTIDE SEQUENCE [LARGE SCALE GENOMIC DNA]</scope>
    <source>
        <strain evidence="3 4">D216</strain>
    </source>
</reference>
<dbReference type="OrthoDB" id="4104179at2759"/>